<feature type="domain" description="Tyr recombinase" evidence="2">
    <location>
        <begin position="21"/>
        <end position="60"/>
    </location>
</feature>
<gene>
    <name evidence="3" type="ORF">GGE60_004462</name>
</gene>
<dbReference type="GO" id="GO:0006310">
    <property type="term" value="P:DNA recombination"/>
    <property type="evidence" value="ECO:0007669"/>
    <property type="project" value="UniProtKB-KW"/>
</dbReference>
<accession>A0A7W6ZY38</accession>
<organism evidence="3 4">
    <name type="scientific">Rhizobium leucaenae</name>
    <dbReference type="NCBI Taxonomy" id="29450"/>
    <lineage>
        <taxon>Bacteria</taxon>
        <taxon>Pseudomonadati</taxon>
        <taxon>Pseudomonadota</taxon>
        <taxon>Alphaproteobacteria</taxon>
        <taxon>Hyphomicrobiales</taxon>
        <taxon>Rhizobiaceae</taxon>
        <taxon>Rhizobium/Agrobacterium group</taxon>
        <taxon>Rhizobium</taxon>
    </lineage>
</organism>
<keyword evidence="1" id="KW-0233">DNA recombination</keyword>
<protein>
    <submittedName>
        <fullName evidence="3">Site-specific recombinase XerD</fullName>
    </submittedName>
</protein>
<proteinExistence type="predicted"/>
<keyword evidence="4" id="KW-1185">Reference proteome</keyword>
<dbReference type="AlphaFoldDB" id="A0A7W6ZY38"/>
<dbReference type="SUPFAM" id="SSF56349">
    <property type="entry name" value="DNA breaking-rejoining enzymes"/>
    <property type="match status" value="1"/>
</dbReference>
<dbReference type="Gene3D" id="1.10.443.10">
    <property type="entry name" value="Intergrase catalytic core"/>
    <property type="match status" value="1"/>
</dbReference>
<dbReference type="Pfam" id="PF00589">
    <property type="entry name" value="Phage_integrase"/>
    <property type="match status" value="1"/>
</dbReference>
<evidence type="ECO:0000256" key="1">
    <source>
        <dbReference type="ARBA" id="ARBA00023172"/>
    </source>
</evidence>
<dbReference type="InterPro" id="IPR013762">
    <property type="entry name" value="Integrase-like_cat_sf"/>
</dbReference>
<reference evidence="3 4" key="1">
    <citation type="submission" date="2020-08" db="EMBL/GenBank/DDBJ databases">
        <title>Genomic Encyclopedia of Type Strains, Phase IV (KMG-V): Genome sequencing to study the core and pangenomes of soil and plant-associated prokaryotes.</title>
        <authorList>
            <person name="Whitman W."/>
        </authorList>
    </citation>
    <scope>NUCLEOTIDE SEQUENCE [LARGE SCALE GENOMIC DNA]</scope>
    <source>
        <strain evidence="3 4">SEMIA 492</strain>
    </source>
</reference>
<evidence type="ECO:0000259" key="2">
    <source>
        <dbReference type="Pfam" id="PF00589"/>
    </source>
</evidence>
<evidence type="ECO:0000313" key="4">
    <source>
        <dbReference type="Proteomes" id="UP000543836"/>
    </source>
</evidence>
<dbReference type="InterPro" id="IPR002104">
    <property type="entry name" value="Integrase_catalytic"/>
</dbReference>
<dbReference type="InterPro" id="IPR011010">
    <property type="entry name" value="DNA_brk_join_enz"/>
</dbReference>
<comment type="caution">
    <text evidence="3">The sequence shown here is derived from an EMBL/GenBank/DDBJ whole genome shotgun (WGS) entry which is preliminary data.</text>
</comment>
<dbReference type="GO" id="GO:0015074">
    <property type="term" value="P:DNA integration"/>
    <property type="evidence" value="ECO:0007669"/>
    <property type="project" value="InterPro"/>
</dbReference>
<sequence length="66" mass="7476">MNFFPMVAGSLEQAFCACKCFHNLRHEAVSRVFERGLNVIEVSSISGHKELRTLKRYTVSAIFAAR</sequence>
<evidence type="ECO:0000313" key="3">
    <source>
        <dbReference type="EMBL" id="MBB4570325.1"/>
    </source>
</evidence>
<dbReference type="GO" id="GO:0003677">
    <property type="term" value="F:DNA binding"/>
    <property type="evidence" value="ECO:0007669"/>
    <property type="project" value="InterPro"/>
</dbReference>
<dbReference type="Proteomes" id="UP000543836">
    <property type="component" value="Unassembled WGS sequence"/>
</dbReference>
<name>A0A7W6ZY38_9HYPH</name>
<dbReference type="EMBL" id="JACIIG010000013">
    <property type="protein sequence ID" value="MBB4570325.1"/>
    <property type="molecule type" value="Genomic_DNA"/>
</dbReference>